<proteinExistence type="predicted"/>
<keyword evidence="1" id="KW-0175">Coiled coil</keyword>
<feature type="compositionally biased region" description="Polar residues" evidence="2">
    <location>
        <begin position="689"/>
        <end position="709"/>
    </location>
</feature>
<dbReference type="EMBL" id="JBBXMP010000023">
    <property type="protein sequence ID" value="KAL0067787.1"/>
    <property type="molecule type" value="Genomic_DNA"/>
</dbReference>
<evidence type="ECO:0000313" key="3">
    <source>
        <dbReference type="EMBL" id="KAL0067787.1"/>
    </source>
</evidence>
<protein>
    <submittedName>
        <fullName evidence="3">Uncharacterized protein</fullName>
    </submittedName>
</protein>
<feature type="compositionally biased region" description="Acidic residues" evidence="2">
    <location>
        <begin position="546"/>
        <end position="579"/>
    </location>
</feature>
<feature type="region of interest" description="Disordered" evidence="2">
    <location>
        <begin position="543"/>
        <end position="579"/>
    </location>
</feature>
<evidence type="ECO:0000256" key="2">
    <source>
        <dbReference type="SAM" id="MobiDB-lite"/>
    </source>
</evidence>
<reference evidence="3 4" key="1">
    <citation type="submission" date="2024-05" db="EMBL/GenBank/DDBJ databases">
        <title>A draft genome resource for the thread blight pathogen Marasmius tenuissimus strain MS-2.</title>
        <authorList>
            <person name="Yulfo-Soto G.E."/>
            <person name="Baruah I.K."/>
            <person name="Amoako-Attah I."/>
            <person name="Bukari Y."/>
            <person name="Meinhardt L.W."/>
            <person name="Bailey B.A."/>
            <person name="Cohen S.P."/>
        </authorList>
    </citation>
    <scope>NUCLEOTIDE SEQUENCE [LARGE SCALE GENOMIC DNA]</scope>
    <source>
        <strain evidence="3 4">MS-2</strain>
    </source>
</reference>
<feature type="compositionally biased region" description="Acidic residues" evidence="2">
    <location>
        <begin position="676"/>
        <end position="686"/>
    </location>
</feature>
<dbReference type="Gene3D" id="1.20.5.340">
    <property type="match status" value="1"/>
</dbReference>
<feature type="compositionally biased region" description="Basic and acidic residues" evidence="2">
    <location>
        <begin position="188"/>
        <end position="198"/>
    </location>
</feature>
<feature type="coiled-coil region" evidence="1">
    <location>
        <begin position="459"/>
        <end position="503"/>
    </location>
</feature>
<feature type="coiled-coil region" evidence="1">
    <location>
        <begin position="322"/>
        <end position="430"/>
    </location>
</feature>
<evidence type="ECO:0000313" key="4">
    <source>
        <dbReference type="Proteomes" id="UP001437256"/>
    </source>
</evidence>
<evidence type="ECO:0000256" key="1">
    <source>
        <dbReference type="SAM" id="Coils"/>
    </source>
</evidence>
<comment type="caution">
    <text evidence="3">The sequence shown here is derived from an EMBL/GenBank/DDBJ whole genome shotgun (WGS) entry which is preliminary data.</text>
</comment>
<feature type="compositionally biased region" description="Basic and acidic residues" evidence="2">
    <location>
        <begin position="97"/>
        <end position="114"/>
    </location>
</feature>
<sequence length="916" mass="100740">MDPNYGRHRDSIVNFEEQLNDLLASESESTTKEDGTIVIPAHRLQHIIHNFTDDAGEPILSKEQEQQLLTILESIPDASVSAEMLLPLLLLRDEKRAEPRNSEDEGVRGRVSSREDEEEYSGGRSSSSDSTGTSRHHSRPPSRSGSGSVPQTPRPPSALDSSRRQRATPLSSNPPTSYNKRPAAPGRRKSDAGNRSDGESYAPPSAYGYRNAAPRHRAPSNPTSPSPGDFSDMMGSPTFRTPSRPGSRQGRFFSGSPTDERGYSSPDDTILSPAGFSNSLNSLPMPRRSDDSDDDEDESALGLVPERQTTASTVSMEPVDRVELLQRANNELQKKLQDAENTLQRTLTEHETELEELTNKIDELTTELQATKKEEKELRGKERTNTNQISTLENEIGKLNRQLDHSKTTYQSLQRQYQEQCAASEKYRDELRQRDRTIQTLTDAASMHDLEQNKFGREREALDLRITQLEDQLEEALTAHRELEEQKQENMMLKETIDRMRYDMDELRNSLASGLNGGGGGGSGASSRNNTISKSLGAELAKVAQDGDDSGSEEEGHESEEAGSETVVEEIDGSDEEDVVQTIIRRRRKVASKANRLEISQTFEETKEYSDSSTQYDPDMFLRGMSTQTDPEPSPPPRVIVATQTEPPPERHTIEIGTDPIEEEKPEERVFAEMEVQTEEPADEPEASISETPDTSVNIPSDSPPTYDQVTYEREVQSRVAIELRKHHRGLEAFRNRVVSEGLLEEWQAFKDESGLECGVIDEALDKATVVPRSQEGEEGSGEKKRGLGGRFARNIYNTYIYGRGASGPGEGSVSSRITQGAVIAGASALVIGASALAQMAFANSGFGPQYNFGVAGGPTYNDRVAWAGFNAMPGAAEGFAYYGGGHHGAGGDGAFWSFFGRAAERAARGLAGWPT</sequence>
<organism evidence="3 4">
    <name type="scientific">Marasmius tenuissimus</name>
    <dbReference type="NCBI Taxonomy" id="585030"/>
    <lineage>
        <taxon>Eukaryota</taxon>
        <taxon>Fungi</taxon>
        <taxon>Dikarya</taxon>
        <taxon>Basidiomycota</taxon>
        <taxon>Agaricomycotina</taxon>
        <taxon>Agaricomycetes</taxon>
        <taxon>Agaricomycetidae</taxon>
        <taxon>Agaricales</taxon>
        <taxon>Marasmiineae</taxon>
        <taxon>Marasmiaceae</taxon>
        <taxon>Marasmius</taxon>
    </lineage>
</organism>
<accession>A0ABR3A1H3</accession>
<keyword evidence="4" id="KW-1185">Reference proteome</keyword>
<name>A0ABR3A1H3_9AGAR</name>
<feature type="region of interest" description="Disordered" evidence="2">
    <location>
        <begin position="604"/>
        <end position="709"/>
    </location>
</feature>
<gene>
    <name evidence="3" type="ORF">AAF712_005227</name>
</gene>
<dbReference type="Proteomes" id="UP001437256">
    <property type="component" value="Unassembled WGS sequence"/>
</dbReference>
<feature type="compositionally biased region" description="Polar residues" evidence="2">
    <location>
        <begin position="168"/>
        <end position="179"/>
    </location>
</feature>
<feature type="region of interest" description="Disordered" evidence="2">
    <location>
        <begin position="97"/>
        <end position="318"/>
    </location>
</feature>
<feature type="compositionally biased region" description="Low complexity" evidence="2">
    <location>
        <begin position="122"/>
        <end position="133"/>
    </location>
</feature>